<proteinExistence type="predicted"/>
<dbReference type="Proteomes" id="UP000478052">
    <property type="component" value="Unassembled WGS sequence"/>
</dbReference>
<evidence type="ECO:0000313" key="1">
    <source>
        <dbReference type="EMBL" id="KAF0768317.1"/>
    </source>
</evidence>
<dbReference type="EMBL" id="VUJU01000793">
    <property type="protein sequence ID" value="KAF0768317.1"/>
    <property type="molecule type" value="Genomic_DNA"/>
</dbReference>
<accession>A0A6G0ZBN1</accession>
<gene>
    <name evidence="1" type="ORF">FWK35_00014677</name>
</gene>
<sequence length="71" mass="8538">MYKIKNLTKDYQPSHDYHKRLKNNNNLNIPHNKTVFGNQSSIIKGVLLLQLYNINVFYFINCNQYKNHVIR</sequence>
<comment type="caution">
    <text evidence="1">The sequence shown here is derived from an EMBL/GenBank/DDBJ whole genome shotgun (WGS) entry which is preliminary data.</text>
</comment>
<keyword evidence="2" id="KW-1185">Reference proteome</keyword>
<name>A0A6G0ZBN1_APHCR</name>
<organism evidence="1 2">
    <name type="scientific">Aphis craccivora</name>
    <name type="common">Cowpea aphid</name>
    <dbReference type="NCBI Taxonomy" id="307492"/>
    <lineage>
        <taxon>Eukaryota</taxon>
        <taxon>Metazoa</taxon>
        <taxon>Ecdysozoa</taxon>
        <taxon>Arthropoda</taxon>
        <taxon>Hexapoda</taxon>
        <taxon>Insecta</taxon>
        <taxon>Pterygota</taxon>
        <taxon>Neoptera</taxon>
        <taxon>Paraneoptera</taxon>
        <taxon>Hemiptera</taxon>
        <taxon>Sternorrhyncha</taxon>
        <taxon>Aphidomorpha</taxon>
        <taxon>Aphidoidea</taxon>
        <taxon>Aphididae</taxon>
        <taxon>Aphidini</taxon>
        <taxon>Aphis</taxon>
        <taxon>Aphis</taxon>
    </lineage>
</organism>
<protein>
    <submittedName>
        <fullName evidence="1">Uncharacterized protein</fullName>
    </submittedName>
</protein>
<dbReference type="AlphaFoldDB" id="A0A6G0ZBN1"/>
<evidence type="ECO:0000313" key="2">
    <source>
        <dbReference type="Proteomes" id="UP000478052"/>
    </source>
</evidence>
<reference evidence="1 2" key="1">
    <citation type="submission" date="2019-08" db="EMBL/GenBank/DDBJ databases">
        <title>Whole genome of Aphis craccivora.</title>
        <authorList>
            <person name="Voronova N.V."/>
            <person name="Shulinski R.S."/>
            <person name="Bandarenka Y.V."/>
            <person name="Zhorov D.G."/>
            <person name="Warner D."/>
        </authorList>
    </citation>
    <scope>NUCLEOTIDE SEQUENCE [LARGE SCALE GENOMIC DNA]</scope>
    <source>
        <strain evidence="1">180601</strain>
        <tissue evidence="1">Whole Body</tissue>
    </source>
</reference>